<dbReference type="FunFam" id="3.30.70.2510:FF:000001">
    <property type="entry name" value="tRNA pseudouridine synthase Pus10"/>
    <property type="match status" value="1"/>
</dbReference>
<evidence type="ECO:0000256" key="6">
    <source>
        <dbReference type="ARBA" id="ARBA00079393"/>
    </source>
</evidence>
<feature type="domain" description="Pus10 N-terminal eukaryotes" evidence="8">
    <location>
        <begin position="63"/>
        <end position="232"/>
    </location>
</feature>
<dbReference type="FunFam" id="3.30.70.3190:FF:000001">
    <property type="entry name" value="tRNA pseudouridine synthase Pus10"/>
    <property type="match status" value="1"/>
</dbReference>
<organism evidence="10 11">
    <name type="scientific">Aquatica leii</name>
    <dbReference type="NCBI Taxonomy" id="1421715"/>
    <lineage>
        <taxon>Eukaryota</taxon>
        <taxon>Metazoa</taxon>
        <taxon>Ecdysozoa</taxon>
        <taxon>Arthropoda</taxon>
        <taxon>Hexapoda</taxon>
        <taxon>Insecta</taxon>
        <taxon>Pterygota</taxon>
        <taxon>Neoptera</taxon>
        <taxon>Endopterygota</taxon>
        <taxon>Coleoptera</taxon>
        <taxon>Polyphaga</taxon>
        <taxon>Elateriformia</taxon>
        <taxon>Elateroidea</taxon>
        <taxon>Lampyridae</taxon>
        <taxon>Luciolinae</taxon>
        <taxon>Aquatica</taxon>
    </lineage>
</organism>
<dbReference type="GO" id="GO:0160148">
    <property type="term" value="F:tRNA pseudouridine(55) synthase activity"/>
    <property type="evidence" value="ECO:0007669"/>
    <property type="project" value="UniProtKB-EC"/>
</dbReference>
<name>A0AAN7P6I4_9COLE</name>
<dbReference type="Pfam" id="PF21237">
    <property type="entry name" value="Pus10_N_euk"/>
    <property type="match status" value="1"/>
</dbReference>
<dbReference type="AlphaFoldDB" id="A0AAN7P6I4"/>
<dbReference type="InterPro" id="IPR048742">
    <property type="entry name" value="Pus10_N_euk"/>
</dbReference>
<gene>
    <name evidence="10" type="ORF">RN001_012658</name>
</gene>
<dbReference type="GO" id="GO:0031119">
    <property type="term" value="P:tRNA pseudouridine synthesis"/>
    <property type="evidence" value="ECO:0007669"/>
    <property type="project" value="TreeGrafter"/>
</dbReference>
<proteinExistence type="inferred from homology"/>
<dbReference type="InterPro" id="IPR048741">
    <property type="entry name" value="Pus10-like_C"/>
</dbReference>
<dbReference type="InterPro" id="IPR020103">
    <property type="entry name" value="PsdUridine_synth_cat_dom_sf"/>
</dbReference>
<keyword evidence="3" id="KW-0819">tRNA processing</keyword>
<evidence type="ECO:0000256" key="4">
    <source>
        <dbReference type="ARBA" id="ARBA00023235"/>
    </source>
</evidence>
<feature type="domain" description="Pus10-like C-terminal" evidence="9">
    <location>
        <begin position="238"/>
        <end position="471"/>
    </location>
</feature>
<keyword evidence="4" id="KW-0413">Isomerase</keyword>
<keyword evidence="11" id="KW-1185">Reference proteome</keyword>
<evidence type="ECO:0000256" key="2">
    <source>
        <dbReference type="ARBA" id="ARBA00012787"/>
    </source>
</evidence>
<dbReference type="Gene3D" id="3.30.70.3190">
    <property type="match status" value="1"/>
</dbReference>
<sequence>MENKIFNYLLDLGCCKYCSLRYLQDRSINFSNINEYIDQKHLLNTPDANDLEPVIKQSKLNPCCICLGLLQDSIMEDVVNQIMLSEVQKYDTEVFTCSISIPAATIIREHAIRLDLEGKFPEFYLEDVEEIPLNKAWKLIIKDKLSKKLNIAFENSDVCNFSINIIMDYSENKEELSVIKQLVTDKSKNGELFSRKSILNILSNCSKEKFLKFVNTPLTIPTTFLTCRHIECKHNAVFLAGRYCKFSRELSQSPWIVDGVKTMETSVEELIFDQVHNVFGIPLTNLKFSASGREDCDVRCLGKGRPFYIEMLDPKKTNFTYTEFRQLENSINKSTLIQVRDLQGVPRAELSKIKEGEQLKTKDYLALCITKDVVTQEQINKINSFGEVVLNQKTPIRVLHRRPVAVRKKKVYQMRATLVPNNDNVFELFLVTEAGTYVKEFVHGDFGRTKPSVGDIIGTEVDIIALDVTAINLDWPKEVVINNVDETSV</sequence>
<protein>
    <recommendedName>
        <fullName evidence="2">tRNA pseudouridine(55) synthase</fullName>
        <ecNumber evidence="2">5.4.99.25</ecNumber>
    </recommendedName>
    <alternativeName>
        <fullName evidence="7">tRNA pseudouridine 55 synthase</fullName>
    </alternativeName>
    <alternativeName>
        <fullName evidence="5">tRNA pseudouridylate synthase</fullName>
    </alternativeName>
    <alternativeName>
        <fullName evidence="6">tRNA-uridine isomerase</fullName>
    </alternativeName>
</protein>
<dbReference type="Proteomes" id="UP001353858">
    <property type="component" value="Unassembled WGS sequence"/>
</dbReference>
<dbReference type="SUPFAM" id="SSF55120">
    <property type="entry name" value="Pseudouridine synthase"/>
    <property type="match status" value="1"/>
</dbReference>
<dbReference type="GO" id="GO:0003723">
    <property type="term" value="F:RNA binding"/>
    <property type="evidence" value="ECO:0007669"/>
    <property type="project" value="InterPro"/>
</dbReference>
<evidence type="ECO:0000313" key="10">
    <source>
        <dbReference type="EMBL" id="KAK4876236.1"/>
    </source>
</evidence>
<reference evidence="11" key="1">
    <citation type="submission" date="2023-01" db="EMBL/GenBank/DDBJ databases">
        <title>Key to firefly adult light organ development and bioluminescence: homeobox transcription factors regulate luciferase expression and transportation to peroxisome.</title>
        <authorList>
            <person name="Fu X."/>
        </authorList>
    </citation>
    <scope>NUCLEOTIDE SEQUENCE [LARGE SCALE GENOMIC DNA]</scope>
</reference>
<dbReference type="NCBIfam" id="TIGR01213">
    <property type="entry name" value="pseudo_Pus10arc"/>
    <property type="match status" value="1"/>
</dbReference>
<dbReference type="PANTHER" id="PTHR21568:SF0">
    <property type="entry name" value="TRNA PSEUDOURIDINE SYNTHASE PUS10"/>
    <property type="match status" value="1"/>
</dbReference>
<evidence type="ECO:0000256" key="7">
    <source>
        <dbReference type="ARBA" id="ARBA00083669"/>
    </source>
</evidence>
<dbReference type="EC" id="5.4.99.25" evidence="2"/>
<evidence type="ECO:0000256" key="5">
    <source>
        <dbReference type="ARBA" id="ARBA00075270"/>
    </source>
</evidence>
<evidence type="ECO:0000259" key="8">
    <source>
        <dbReference type="Pfam" id="PF21237"/>
    </source>
</evidence>
<accession>A0AAN7P6I4</accession>
<comment type="caution">
    <text evidence="10">The sequence shown here is derived from an EMBL/GenBank/DDBJ whole genome shotgun (WGS) entry which is preliminary data.</text>
</comment>
<comment type="similarity">
    <text evidence="1">Belongs to the pseudouridine synthase Pus10 family.</text>
</comment>
<evidence type="ECO:0000313" key="11">
    <source>
        <dbReference type="Proteomes" id="UP001353858"/>
    </source>
</evidence>
<evidence type="ECO:0000256" key="1">
    <source>
        <dbReference type="ARBA" id="ARBA00009652"/>
    </source>
</evidence>
<evidence type="ECO:0000259" key="9">
    <source>
        <dbReference type="Pfam" id="PF21238"/>
    </source>
</evidence>
<dbReference type="EMBL" id="JARPUR010000005">
    <property type="protein sequence ID" value="KAK4876236.1"/>
    <property type="molecule type" value="Genomic_DNA"/>
</dbReference>
<dbReference type="Pfam" id="PF21238">
    <property type="entry name" value="Pus10_C"/>
    <property type="match status" value="1"/>
</dbReference>
<dbReference type="Gene3D" id="3.30.70.2510">
    <property type="match status" value="1"/>
</dbReference>
<evidence type="ECO:0000256" key="3">
    <source>
        <dbReference type="ARBA" id="ARBA00022694"/>
    </source>
</evidence>
<dbReference type="InterPro" id="IPR039894">
    <property type="entry name" value="Pus10-like"/>
</dbReference>
<dbReference type="PANTHER" id="PTHR21568">
    <property type="entry name" value="TRNA PSEUDOURIDINE SYNTHASE PUS10"/>
    <property type="match status" value="1"/>
</dbReference>